<organism evidence="2 3">
    <name type="scientific">Claviceps pazoutovae</name>
    <dbReference type="NCBI Taxonomy" id="1649127"/>
    <lineage>
        <taxon>Eukaryota</taxon>
        <taxon>Fungi</taxon>
        <taxon>Dikarya</taxon>
        <taxon>Ascomycota</taxon>
        <taxon>Pezizomycotina</taxon>
        <taxon>Sordariomycetes</taxon>
        <taxon>Hypocreomycetidae</taxon>
        <taxon>Hypocreales</taxon>
        <taxon>Clavicipitaceae</taxon>
        <taxon>Claviceps</taxon>
    </lineage>
</organism>
<dbReference type="AlphaFoldDB" id="A0A9P7MAF6"/>
<feature type="compositionally biased region" description="Polar residues" evidence="1">
    <location>
        <begin position="71"/>
        <end position="88"/>
    </location>
</feature>
<protein>
    <submittedName>
        <fullName evidence="2">Uncharacterized protein</fullName>
    </submittedName>
</protein>
<name>A0A9P7MAF6_9HYPO</name>
<feature type="region of interest" description="Disordered" evidence="1">
    <location>
        <begin position="71"/>
        <end position="125"/>
    </location>
</feature>
<comment type="caution">
    <text evidence="2">The sequence shown here is derived from an EMBL/GenBank/DDBJ whole genome shotgun (WGS) entry which is preliminary data.</text>
</comment>
<dbReference type="Proteomes" id="UP000706124">
    <property type="component" value="Unassembled WGS sequence"/>
</dbReference>
<reference evidence="2 3" key="1">
    <citation type="journal article" date="2020" name="bioRxiv">
        <title>Whole genome comparisons of ergot fungi reveals the divergence and evolution of species within the genus Claviceps are the result of varying mechanisms driving genome evolution and host range expansion.</title>
        <authorList>
            <person name="Wyka S.A."/>
            <person name="Mondo S.J."/>
            <person name="Liu M."/>
            <person name="Dettman J."/>
            <person name="Nalam V."/>
            <person name="Broders K.D."/>
        </authorList>
    </citation>
    <scope>NUCLEOTIDE SEQUENCE [LARGE SCALE GENOMIC DNA]</scope>
    <source>
        <strain evidence="2 3">CCC 1485</strain>
    </source>
</reference>
<feature type="region of interest" description="Disordered" evidence="1">
    <location>
        <begin position="162"/>
        <end position="241"/>
    </location>
</feature>
<dbReference type="Gene3D" id="3.30.450.30">
    <property type="entry name" value="Dynein light chain 2a, cytoplasmic"/>
    <property type="match status" value="1"/>
</dbReference>
<feature type="compositionally biased region" description="Basic and acidic residues" evidence="1">
    <location>
        <begin position="108"/>
        <end position="117"/>
    </location>
</feature>
<feature type="compositionally biased region" description="Polar residues" evidence="1">
    <location>
        <begin position="215"/>
        <end position="225"/>
    </location>
</feature>
<dbReference type="OrthoDB" id="271745at2759"/>
<accession>A0A9P7MAF6</accession>
<feature type="compositionally biased region" description="Acidic residues" evidence="1">
    <location>
        <begin position="95"/>
        <end position="107"/>
    </location>
</feature>
<evidence type="ECO:0000256" key="1">
    <source>
        <dbReference type="SAM" id="MobiDB-lite"/>
    </source>
</evidence>
<proteinExistence type="predicted"/>
<evidence type="ECO:0000313" key="3">
    <source>
        <dbReference type="Proteomes" id="UP000706124"/>
    </source>
</evidence>
<evidence type="ECO:0000313" key="2">
    <source>
        <dbReference type="EMBL" id="KAG5935142.1"/>
    </source>
</evidence>
<gene>
    <name evidence="2" type="ORF">E4U60_003319</name>
</gene>
<keyword evidence="3" id="KW-1185">Reference proteome</keyword>
<sequence>MAYSDPPPPLLLTKRLSAFLKAKQNPQLPTLLLTTPQGKIVAYASPRPVAILRTHATVAASLVAIHTSSSGEVSSAFPSSGNSDLSSNPPTPGADDNDDDSGNEDDDTPKSHEENASKKSNARKKAAPLIPPAIITVQLSDGTVVIRRLKCGLLLICVGPSVQDPQPVAKSDQKDAKSIQQDTQSDQQDARLIQQDKNVVAQDEQLHKSDENASDDPTGSPSAASAISVGSAESQTTRKSVDSAGPITIITMRRRAADLAYWLDEKLATLKVPEDDFGKGKHAVPPPKAVS</sequence>
<dbReference type="EMBL" id="SRPO01000269">
    <property type="protein sequence ID" value="KAG5935142.1"/>
    <property type="molecule type" value="Genomic_DNA"/>
</dbReference>